<sequence>MKQKQFAAISISELVKKAGISRMGFYRNYNSKEAVLIDYFGQYVTPFYQILTQLPEKNPVVISHAYFDYVNAHSELFEVLISSGAEDILSKRFNHFVSQFYVNNVRTISFEGDYARYWNSFIAAGLFRMTIDWIKDGKQAPVDLMAKIALKVAG</sequence>
<dbReference type="GO" id="GO:0003677">
    <property type="term" value="F:DNA binding"/>
    <property type="evidence" value="ECO:0007669"/>
    <property type="project" value="UniProtKB-UniRule"/>
</dbReference>
<dbReference type="PROSITE" id="PS50977">
    <property type="entry name" value="HTH_TETR_2"/>
    <property type="match status" value="1"/>
</dbReference>
<dbReference type="PANTHER" id="PTHR43479">
    <property type="entry name" value="ACREF/ENVCD OPERON REPRESSOR-RELATED"/>
    <property type="match status" value="1"/>
</dbReference>
<dbReference type="Gene3D" id="1.10.357.10">
    <property type="entry name" value="Tetracycline Repressor, domain 2"/>
    <property type="match status" value="1"/>
</dbReference>
<feature type="domain" description="HTH tetR-type" evidence="3">
    <location>
        <begin position="1"/>
        <end position="47"/>
    </location>
</feature>
<reference evidence="4 5" key="1">
    <citation type="journal article" date="2015" name="Genome Announc.">
        <title>Expanding the biotechnology potential of lactobacilli through comparative genomics of 213 strains and associated genera.</title>
        <authorList>
            <person name="Sun Z."/>
            <person name="Harris H.M."/>
            <person name="McCann A."/>
            <person name="Guo C."/>
            <person name="Argimon S."/>
            <person name="Zhang W."/>
            <person name="Yang X."/>
            <person name="Jeffery I.B."/>
            <person name="Cooney J.C."/>
            <person name="Kagawa T.F."/>
            <person name="Liu W."/>
            <person name="Song Y."/>
            <person name="Salvetti E."/>
            <person name="Wrobel A."/>
            <person name="Rasinkangas P."/>
            <person name="Parkhill J."/>
            <person name="Rea M.C."/>
            <person name="O'Sullivan O."/>
            <person name="Ritari J."/>
            <person name="Douillard F.P."/>
            <person name="Paul Ross R."/>
            <person name="Yang R."/>
            <person name="Briner A.E."/>
            <person name="Felis G.E."/>
            <person name="de Vos W.M."/>
            <person name="Barrangou R."/>
            <person name="Klaenhammer T.R."/>
            <person name="Caufield P.W."/>
            <person name="Cui Y."/>
            <person name="Zhang H."/>
            <person name="O'Toole P.W."/>
        </authorList>
    </citation>
    <scope>NUCLEOTIDE SEQUENCE [LARGE SCALE GENOMIC DNA]</scope>
    <source>
        <strain evidence="4 5">DSM 20515</strain>
    </source>
</reference>
<dbReference type="EMBL" id="AYYR01000013">
    <property type="protein sequence ID" value="KRM77284.1"/>
    <property type="molecule type" value="Genomic_DNA"/>
</dbReference>
<dbReference type="PANTHER" id="PTHR43479:SF11">
    <property type="entry name" value="ACREF_ENVCD OPERON REPRESSOR-RELATED"/>
    <property type="match status" value="1"/>
</dbReference>
<dbReference type="SUPFAM" id="SSF46689">
    <property type="entry name" value="Homeodomain-like"/>
    <property type="match status" value="1"/>
</dbReference>
<evidence type="ECO:0000256" key="2">
    <source>
        <dbReference type="PROSITE-ProRule" id="PRU00335"/>
    </source>
</evidence>
<evidence type="ECO:0000313" key="5">
    <source>
        <dbReference type="Proteomes" id="UP000051845"/>
    </source>
</evidence>
<dbReference type="InterPro" id="IPR001647">
    <property type="entry name" value="HTH_TetR"/>
</dbReference>
<proteinExistence type="predicted"/>
<feature type="DNA-binding region" description="H-T-H motif" evidence="2">
    <location>
        <begin position="10"/>
        <end position="29"/>
    </location>
</feature>
<evidence type="ECO:0000259" key="3">
    <source>
        <dbReference type="PROSITE" id="PS50977"/>
    </source>
</evidence>
<protein>
    <submittedName>
        <fullName evidence="4">TetR family transcriptional regulator</fullName>
    </submittedName>
</protein>
<evidence type="ECO:0000313" key="4">
    <source>
        <dbReference type="EMBL" id="KRM77284.1"/>
    </source>
</evidence>
<accession>A0A0R2BI66</accession>
<organism evidence="4 5">
    <name type="scientific">Secundilactobacillus collinoides DSM 20515 = JCM 1123</name>
    <dbReference type="NCBI Taxonomy" id="1423733"/>
    <lineage>
        <taxon>Bacteria</taxon>
        <taxon>Bacillati</taxon>
        <taxon>Bacillota</taxon>
        <taxon>Bacilli</taxon>
        <taxon>Lactobacillales</taxon>
        <taxon>Lactobacillaceae</taxon>
        <taxon>Secundilactobacillus</taxon>
    </lineage>
</organism>
<dbReference type="InterPro" id="IPR050624">
    <property type="entry name" value="HTH-type_Tx_Regulator"/>
</dbReference>
<dbReference type="Pfam" id="PF00440">
    <property type="entry name" value="TetR_N"/>
    <property type="match status" value="1"/>
</dbReference>
<comment type="caution">
    <text evidence="4">The sequence shown here is derived from an EMBL/GenBank/DDBJ whole genome shotgun (WGS) entry which is preliminary data.</text>
</comment>
<dbReference type="InterPro" id="IPR009057">
    <property type="entry name" value="Homeodomain-like_sf"/>
</dbReference>
<dbReference type="Proteomes" id="UP000051845">
    <property type="component" value="Unassembled WGS sequence"/>
</dbReference>
<dbReference type="AlphaFoldDB" id="A0A0R2BI66"/>
<gene>
    <name evidence="4" type="ORF">FC82_GL000529</name>
</gene>
<evidence type="ECO:0000256" key="1">
    <source>
        <dbReference type="ARBA" id="ARBA00023125"/>
    </source>
</evidence>
<dbReference type="Pfam" id="PF14278">
    <property type="entry name" value="TetR_C_8"/>
    <property type="match status" value="1"/>
</dbReference>
<dbReference type="RefSeq" id="WP_056996208.1">
    <property type="nucleotide sequence ID" value="NZ_AYYR01000013.1"/>
</dbReference>
<keyword evidence="1 2" id="KW-0238">DNA-binding</keyword>
<dbReference type="PATRIC" id="fig|1423733.4.peg.551"/>
<dbReference type="InterPro" id="IPR039532">
    <property type="entry name" value="TetR_C_Firmicutes"/>
</dbReference>
<name>A0A0R2BI66_SECCO</name>